<keyword evidence="4" id="KW-0808">Transferase</keyword>
<dbReference type="GO" id="GO:0005737">
    <property type="term" value="C:cytoplasm"/>
    <property type="evidence" value="ECO:0007669"/>
    <property type="project" value="TreeGrafter"/>
</dbReference>
<dbReference type="PROSITE" id="PS50075">
    <property type="entry name" value="CARRIER"/>
    <property type="match status" value="1"/>
</dbReference>
<keyword evidence="6" id="KW-0511">Multifunctional enzyme</keyword>
<evidence type="ECO:0000313" key="11">
    <source>
        <dbReference type="Proteomes" id="UP000254848"/>
    </source>
</evidence>
<dbReference type="Pfam" id="PF00550">
    <property type="entry name" value="PP-binding"/>
    <property type="match status" value="1"/>
</dbReference>
<dbReference type="SMART" id="SM00825">
    <property type="entry name" value="PKS_KS"/>
    <property type="match status" value="1"/>
</dbReference>
<proteinExistence type="predicted"/>
<organism evidence="10 11">
    <name type="scientific">Enterobacillus tribolii</name>
    <dbReference type="NCBI Taxonomy" id="1487935"/>
    <lineage>
        <taxon>Bacteria</taxon>
        <taxon>Pseudomonadati</taxon>
        <taxon>Pseudomonadota</taxon>
        <taxon>Gammaproteobacteria</taxon>
        <taxon>Enterobacterales</taxon>
        <taxon>Hafniaceae</taxon>
        <taxon>Enterobacillus</taxon>
    </lineage>
</organism>
<feature type="domain" description="Ketosynthase family 3 (KS3)" evidence="9">
    <location>
        <begin position="163"/>
        <end position="461"/>
    </location>
</feature>
<sequence length="461" mass="50244">MERASQKIQAPLQEQDVAEQPQAIAPGSAGNVAQQETAGDECIRQRVAQYLTQRLAQTINVEESRIDAHAALEKYGIDSLMALTLTRELEALFGPLPVTLFFEHQSIDELAGYFIAHHGQTLSRLLDAPQEERAAPNGKKRRRGQRGWPSTGNGGAARNAPQSLDIAIIGISGRYPGATDLNQFWRNLLNGVDCITPIPPERWEWRRYFPQLSEIELAGFSTWGGFIDGVDEFDPQFFNISPREAEYIDPQERLFLQCAWHAIEDAGYTRQRLSAENGMTGVFAGVMYEEYQLYGAQAQTQGRPVLLSGSAASVANRVSYFCNFQGPSLAVDTMCSSSLTAIHLACHSLRRGECSVALAGGVNVSVHPNKYLLLSQIQAGSTHGRCKSFGEGGDGYIPAEGVGAVVLKPLQQAVADGDHIYGVIKGSALNHGGKVNGYTVPNPKMQSWVVRRALRESGVDA</sequence>
<evidence type="ECO:0000256" key="7">
    <source>
        <dbReference type="SAM" id="MobiDB-lite"/>
    </source>
</evidence>
<dbReference type="SMART" id="SM00823">
    <property type="entry name" value="PKS_PP"/>
    <property type="match status" value="1"/>
</dbReference>
<dbReference type="RefSeq" id="WP_230473086.1">
    <property type="nucleotide sequence ID" value="NZ_QRAP01000034.1"/>
</dbReference>
<dbReference type="GO" id="GO:0006633">
    <property type="term" value="P:fatty acid biosynthetic process"/>
    <property type="evidence" value="ECO:0007669"/>
    <property type="project" value="TreeGrafter"/>
</dbReference>
<dbReference type="InterPro" id="IPR036736">
    <property type="entry name" value="ACP-like_sf"/>
</dbReference>
<accession>A0A370Q2F5</accession>
<dbReference type="AlphaFoldDB" id="A0A370Q2F5"/>
<dbReference type="InterPro" id="IPR014031">
    <property type="entry name" value="Ketoacyl_synth_C"/>
</dbReference>
<evidence type="ECO:0000256" key="4">
    <source>
        <dbReference type="ARBA" id="ARBA00022679"/>
    </source>
</evidence>
<dbReference type="Pfam" id="PF00109">
    <property type="entry name" value="ketoacyl-synt"/>
    <property type="match status" value="1"/>
</dbReference>
<dbReference type="InterPro" id="IPR020841">
    <property type="entry name" value="PKS_Beta-ketoAc_synthase_dom"/>
</dbReference>
<dbReference type="PROSITE" id="PS52004">
    <property type="entry name" value="KS3_2"/>
    <property type="match status" value="1"/>
</dbReference>
<dbReference type="PANTHER" id="PTHR43775:SF37">
    <property type="entry name" value="SI:DKEY-61P9.11"/>
    <property type="match status" value="1"/>
</dbReference>
<dbReference type="SUPFAM" id="SSF53901">
    <property type="entry name" value="Thiolase-like"/>
    <property type="match status" value="2"/>
</dbReference>
<gene>
    <name evidence="10" type="ORF">C8D90_1342</name>
</gene>
<dbReference type="SUPFAM" id="SSF47336">
    <property type="entry name" value="ACP-like"/>
    <property type="match status" value="1"/>
</dbReference>
<evidence type="ECO:0000256" key="6">
    <source>
        <dbReference type="ARBA" id="ARBA00023268"/>
    </source>
</evidence>
<dbReference type="EMBL" id="QRAP01000034">
    <property type="protein sequence ID" value="RDK82537.1"/>
    <property type="molecule type" value="Genomic_DNA"/>
</dbReference>
<feature type="non-terminal residue" evidence="10">
    <location>
        <position position="461"/>
    </location>
</feature>
<keyword evidence="11" id="KW-1185">Reference proteome</keyword>
<dbReference type="GO" id="GO:0071770">
    <property type="term" value="P:DIM/DIP cell wall layer assembly"/>
    <property type="evidence" value="ECO:0007669"/>
    <property type="project" value="TreeGrafter"/>
</dbReference>
<dbReference type="GO" id="GO:0004312">
    <property type="term" value="F:fatty acid synthase activity"/>
    <property type="evidence" value="ECO:0007669"/>
    <property type="project" value="TreeGrafter"/>
</dbReference>
<reference evidence="10 11" key="1">
    <citation type="submission" date="2018-07" db="EMBL/GenBank/DDBJ databases">
        <title>Genomic Encyclopedia of Type Strains, Phase IV (KMG-IV): sequencing the most valuable type-strain genomes for metagenomic binning, comparative biology and taxonomic classification.</title>
        <authorList>
            <person name="Goeker M."/>
        </authorList>
    </citation>
    <scope>NUCLEOTIDE SEQUENCE [LARGE SCALE GENOMIC DNA]</scope>
    <source>
        <strain evidence="10 11">DSM 103736</strain>
    </source>
</reference>
<evidence type="ECO:0000259" key="9">
    <source>
        <dbReference type="PROSITE" id="PS52004"/>
    </source>
</evidence>
<comment type="caution">
    <text evidence="10">The sequence shown here is derived from an EMBL/GenBank/DDBJ whole genome shotgun (WGS) entry which is preliminary data.</text>
</comment>
<evidence type="ECO:0000256" key="2">
    <source>
        <dbReference type="ARBA" id="ARBA00022450"/>
    </source>
</evidence>
<dbReference type="GO" id="GO:0005886">
    <property type="term" value="C:plasma membrane"/>
    <property type="evidence" value="ECO:0007669"/>
    <property type="project" value="TreeGrafter"/>
</dbReference>
<dbReference type="Pfam" id="PF02801">
    <property type="entry name" value="Ketoacyl-synt_C"/>
    <property type="match status" value="1"/>
</dbReference>
<keyword evidence="3" id="KW-0597">Phosphoprotein</keyword>
<dbReference type="InterPro" id="IPR016039">
    <property type="entry name" value="Thiolase-like"/>
</dbReference>
<keyword evidence="5" id="KW-0521">NADP</keyword>
<protein>
    <submittedName>
        <fullName evidence="10">Beta-ketoacyl synthase-like protein</fullName>
    </submittedName>
</protein>
<dbReference type="InterPro" id="IPR014030">
    <property type="entry name" value="Ketoacyl_synth_N"/>
</dbReference>
<dbReference type="CDD" id="cd00833">
    <property type="entry name" value="PKS"/>
    <property type="match status" value="1"/>
</dbReference>
<dbReference type="PANTHER" id="PTHR43775">
    <property type="entry name" value="FATTY ACID SYNTHASE"/>
    <property type="match status" value="1"/>
</dbReference>
<comment type="cofactor">
    <cofactor evidence="1">
        <name>pantetheine 4'-phosphate</name>
        <dbReference type="ChEBI" id="CHEBI:47942"/>
    </cofactor>
</comment>
<dbReference type="InterPro" id="IPR020806">
    <property type="entry name" value="PKS_PP-bd"/>
</dbReference>
<dbReference type="InterPro" id="IPR050091">
    <property type="entry name" value="PKS_NRPS_Biosynth_Enz"/>
</dbReference>
<evidence type="ECO:0000313" key="10">
    <source>
        <dbReference type="EMBL" id="RDK82537.1"/>
    </source>
</evidence>
<keyword evidence="2" id="KW-0596">Phosphopantetheine</keyword>
<evidence type="ECO:0000256" key="3">
    <source>
        <dbReference type="ARBA" id="ARBA00022553"/>
    </source>
</evidence>
<dbReference type="PROSITE" id="PS00012">
    <property type="entry name" value="PHOSPHOPANTETHEINE"/>
    <property type="match status" value="1"/>
</dbReference>
<name>A0A370Q2F5_9GAMM</name>
<evidence type="ECO:0000256" key="1">
    <source>
        <dbReference type="ARBA" id="ARBA00001957"/>
    </source>
</evidence>
<dbReference type="InterPro" id="IPR006162">
    <property type="entry name" value="Ppantetheine_attach_site"/>
</dbReference>
<feature type="region of interest" description="Disordered" evidence="7">
    <location>
        <begin position="126"/>
        <end position="159"/>
    </location>
</feature>
<dbReference type="InterPro" id="IPR009081">
    <property type="entry name" value="PP-bd_ACP"/>
</dbReference>
<dbReference type="FunFam" id="1.10.1200.10:FF:000019">
    <property type="entry name" value="Phenolpthiocerol synthesis type-I polyketide synthase PPSA"/>
    <property type="match status" value="1"/>
</dbReference>
<evidence type="ECO:0000259" key="8">
    <source>
        <dbReference type="PROSITE" id="PS50075"/>
    </source>
</evidence>
<feature type="domain" description="Carrier" evidence="8">
    <location>
        <begin position="41"/>
        <end position="118"/>
    </location>
</feature>
<dbReference type="GO" id="GO:0031177">
    <property type="term" value="F:phosphopantetheine binding"/>
    <property type="evidence" value="ECO:0007669"/>
    <property type="project" value="InterPro"/>
</dbReference>
<dbReference type="Gene3D" id="3.40.47.10">
    <property type="match status" value="1"/>
</dbReference>
<dbReference type="Gene3D" id="1.10.1200.10">
    <property type="entry name" value="ACP-like"/>
    <property type="match status" value="1"/>
</dbReference>
<dbReference type="Proteomes" id="UP000254848">
    <property type="component" value="Unassembled WGS sequence"/>
</dbReference>
<evidence type="ECO:0000256" key="5">
    <source>
        <dbReference type="ARBA" id="ARBA00022857"/>
    </source>
</evidence>
<dbReference type="SMART" id="SM01294">
    <property type="entry name" value="PKS_PP_betabranch"/>
    <property type="match status" value="1"/>
</dbReference>